<dbReference type="EMBL" id="BMPP01000018">
    <property type="protein sequence ID" value="GGK38343.1"/>
    <property type="molecule type" value="Genomic_DNA"/>
</dbReference>
<dbReference type="RefSeq" id="WP_189011129.1">
    <property type="nucleotide sequence ID" value="NZ_BMPP01000018.1"/>
</dbReference>
<proteinExistence type="predicted"/>
<dbReference type="Proteomes" id="UP000647587">
    <property type="component" value="Unassembled WGS sequence"/>
</dbReference>
<name>A0ABQ2F3G0_9DEIO</name>
<evidence type="ECO:0000313" key="2">
    <source>
        <dbReference type="Proteomes" id="UP000647587"/>
    </source>
</evidence>
<gene>
    <name evidence="1" type="ORF">GCM10008955_35300</name>
</gene>
<protein>
    <submittedName>
        <fullName evidence="1">Uncharacterized protein</fullName>
    </submittedName>
</protein>
<sequence>MPALFIATRDEAPAELDGRALFGHLDLLDDLARQHAVTPLSELVGTDLVDENGLAEELELPDYEPQDTQWHSAATGLQTVRTLLQLTALLPDDVSSELREAETILSHLSERGQPFTFTYDL</sequence>
<reference evidence="2" key="1">
    <citation type="journal article" date="2019" name="Int. J. Syst. Evol. Microbiol.">
        <title>The Global Catalogue of Microorganisms (GCM) 10K type strain sequencing project: providing services to taxonomists for standard genome sequencing and annotation.</title>
        <authorList>
            <consortium name="The Broad Institute Genomics Platform"/>
            <consortium name="The Broad Institute Genome Sequencing Center for Infectious Disease"/>
            <person name="Wu L."/>
            <person name="Ma J."/>
        </authorList>
    </citation>
    <scope>NUCLEOTIDE SEQUENCE [LARGE SCALE GENOMIC DNA]</scope>
    <source>
        <strain evidence="2">JCM 30331</strain>
    </source>
</reference>
<keyword evidence="2" id="KW-1185">Reference proteome</keyword>
<evidence type="ECO:0000313" key="1">
    <source>
        <dbReference type="EMBL" id="GGK38343.1"/>
    </source>
</evidence>
<organism evidence="1 2">
    <name type="scientific">Deinococcus malanensis</name>
    <dbReference type="NCBI Taxonomy" id="1706855"/>
    <lineage>
        <taxon>Bacteria</taxon>
        <taxon>Thermotogati</taxon>
        <taxon>Deinococcota</taxon>
        <taxon>Deinococci</taxon>
        <taxon>Deinococcales</taxon>
        <taxon>Deinococcaceae</taxon>
        <taxon>Deinococcus</taxon>
    </lineage>
</organism>
<comment type="caution">
    <text evidence="1">The sequence shown here is derived from an EMBL/GenBank/DDBJ whole genome shotgun (WGS) entry which is preliminary data.</text>
</comment>
<accession>A0ABQ2F3G0</accession>